<feature type="transmembrane region" description="Helical" evidence="1">
    <location>
        <begin position="17"/>
        <end position="35"/>
    </location>
</feature>
<comment type="caution">
    <text evidence="2">The sequence shown here is derived from an EMBL/GenBank/DDBJ whole genome shotgun (WGS) entry which is preliminary data.</text>
</comment>
<reference evidence="2" key="1">
    <citation type="submission" date="2022-12" db="EMBL/GenBank/DDBJ databases">
        <title>Draft genome assemblies for two species of Escallonia (Escalloniales).</title>
        <authorList>
            <person name="Chanderbali A."/>
            <person name="Dervinis C."/>
            <person name="Anghel I."/>
            <person name="Soltis D."/>
            <person name="Soltis P."/>
            <person name="Zapata F."/>
        </authorList>
    </citation>
    <scope>NUCLEOTIDE SEQUENCE</scope>
    <source>
        <strain evidence="2">UCBG64.0493</strain>
        <tissue evidence="2">Leaf</tissue>
    </source>
</reference>
<keyword evidence="1" id="KW-1133">Transmembrane helix</keyword>
<accession>A0AA88W5R1</accession>
<dbReference type="Gene3D" id="1.20.120.1200">
    <property type="entry name" value="NADH-ubiquinone/plastoquinone oxidoreductase chain 6, subunit NuoJ"/>
    <property type="match status" value="1"/>
</dbReference>
<protein>
    <submittedName>
        <fullName evidence="2">Uncharacterized protein</fullName>
    </submittedName>
</protein>
<dbReference type="PANTHER" id="PTHR48479:SF1">
    <property type="entry name" value="NAD(P)H-QUINONE OXIDOREDUCTASE SUBUNIT 6, CHLOROPLASTIC"/>
    <property type="match status" value="1"/>
</dbReference>
<dbReference type="InterPro" id="IPR042106">
    <property type="entry name" value="Nuo/plastoQ_OxRdtase_6_NuoJ"/>
</dbReference>
<keyword evidence="1" id="KW-0472">Membrane</keyword>
<keyword evidence="3" id="KW-1185">Reference proteome</keyword>
<dbReference type="AlphaFoldDB" id="A0AA88W5R1"/>
<dbReference type="PANTHER" id="PTHR48479">
    <property type="entry name" value="NAD(P)H-QUINONE OXIDOREDUCTASE SUBUNIT 6, CHLOROPLASTIC"/>
    <property type="match status" value="1"/>
</dbReference>
<proteinExistence type="predicted"/>
<gene>
    <name evidence="2" type="ORF">RJ639_045229</name>
</gene>
<organism evidence="2 3">
    <name type="scientific">Escallonia herrerae</name>
    <dbReference type="NCBI Taxonomy" id="1293975"/>
    <lineage>
        <taxon>Eukaryota</taxon>
        <taxon>Viridiplantae</taxon>
        <taxon>Streptophyta</taxon>
        <taxon>Embryophyta</taxon>
        <taxon>Tracheophyta</taxon>
        <taxon>Spermatophyta</taxon>
        <taxon>Magnoliopsida</taxon>
        <taxon>eudicotyledons</taxon>
        <taxon>Gunneridae</taxon>
        <taxon>Pentapetalae</taxon>
        <taxon>asterids</taxon>
        <taxon>campanulids</taxon>
        <taxon>Escalloniales</taxon>
        <taxon>Escalloniaceae</taxon>
        <taxon>Escallonia</taxon>
    </lineage>
</organism>
<dbReference type="Proteomes" id="UP001188597">
    <property type="component" value="Unassembled WGS sequence"/>
</dbReference>
<dbReference type="EMBL" id="JAVXUP010000751">
    <property type="protein sequence ID" value="KAK3021596.1"/>
    <property type="molecule type" value="Genomic_DNA"/>
</dbReference>
<keyword evidence="1" id="KW-0812">Transmembrane</keyword>
<name>A0AA88W5R1_9ASTE</name>
<evidence type="ECO:0000313" key="3">
    <source>
        <dbReference type="Proteomes" id="UP001188597"/>
    </source>
</evidence>
<sequence>MAATMAALNPLTTAAELLIYVGAINVLIIFAMMFMNGSEYYKDFNLWTVGDGKWKGKARLLNRCEVSAVGMASNGYMSLEKEEIRGPYGECGQKSIIESDHNDRIDYLRV</sequence>
<dbReference type="InterPro" id="IPR050290">
    <property type="entry name" value="NAD(P)H-Q_Oxidoreduct_6"/>
</dbReference>
<evidence type="ECO:0000256" key="1">
    <source>
        <dbReference type="SAM" id="Phobius"/>
    </source>
</evidence>
<evidence type="ECO:0000313" key="2">
    <source>
        <dbReference type="EMBL" id="KAK3021596.1"/>
    </source>
</evidence>